<dbReference type="Proteomes" id="UP001225788">
    <property type="component" value="Plasmid unnamed1"/>
</dbReference>
<feature type="transmembrane region" description="Helical" evidence="1">
    <location>
        <begin position="126"/>
        <end position="145"/>
    </location>
</feature>
<feature type="transmembrane region" description="Helical" evidence="1">
    <location>
        <begin position="21"/>
        <end position="40"/>
    </location>
</feature>
<keyword evidence="1" id="KW-0472">Membrane</keyword>
<feature type="transmembrane region" description="Helical" evidence="1">
    <location>
        <begin position="103"/>
        <end position="119"/>
    </location>
</feature>
<accession>A0ABY9KC02</accession>
<evidence type="ECO:0000313" key="3">
    <source>
        <dbReference type="EMBL" id="WLS06027.1"/>
    </source>
</evidence>
<protein>
    <recommendedName>
        <fullName evidence="2">Adenylate cyclase MASE7 domain-containing protein</fullName>
    </recommendedName>
</protein>
<keyword evidence="1" id="KW-0812">Transmembrane</keyword>
<keyword evidence="3" id="KW-0614">Plasmid</keyword>
<dbReference type="InterPro" id="IPR048432">
    <property type="entry name" value="MASE7"/>
</dbReference>
<feature type="domain" description="Adenylate cyclase MASE7" evidence="2">
    <location>
        <begin position="13"/>
        <end position="173"/>
    </location>
</feature>
<keyword evidence="4" id="KW-1185">Reference proteome</keyword>
<feature type="transmembrane region" description="Helical" evidence="1">
    <location>
        <begin position="157"/>
        <end position="179"/>
    </location>
</feature>
<reference evidence="3 4" key="1">
    <citation type="submission" date="2023-08" db="EMBL/GenBank/DDBJ databases">
        <title>Pathogen: clinical or host-associated sample.</title>
        <authorList>
            <person name="Hergert J."/>
            <person name="Casey R."/>
            <person name="Wagner J."/>
            <person name="Young E.L."/>
            <person name="Oakeson K.F."/>
        </authorList>
    </citation>
    <scope>NUCLEOTIDE SEQUENCE [LARGE SCALE GENOMIC DNA]</scope>
    <source>
        <strain evidence="3 4">UPHL-collab-2</strain>
        <plasmid evidence="3 4">unnamed1</plasmid>
    </source>
</reference>
<sequence length="199" mass="21068">MISLLAKAAEMVRAYARHPDPRVAAANVIALLVASNQPFYPLYLFWLVSDDITAAWFTFLSTPFFLAVPAVSRRNGAAGRALLPLAGIGNTVLSAWLFGTASAVEIFLIPCGVIALLLFRPRERLAALAIAAIAFGVFLLLHDGYGPPLSAYDAAEYAALARLNIISASTLTAFVALLFSGMLAKAERSPDAAGDKKTG</sequence>
<geneLocation type="plasmid" evidence="3 4">
    <name>unnamed1</name>
</geneLocation>
<gene>
    <name evidence="3" type="ORF">Q9315_19435</name>
</gene>
<dbReference type="EMBL" id="CP132315">
    <property type="protein sequence ID" value="WLS06027.1"/>
    <property type="molecule type" value="Genomic_DNA"/>
</dbReference>
<proteinExistence type="predicted"/>
<evidence type="ECO:0000313" key="4">
    <source>
        <dbReference type="Proteomes" id="UP001225788"/>
    </source>
</evidence>
<feature type="transmembrane region" description="Helical" evidence="1">
    <location>
        <begin position="52"/>
        <end position="71"/>
    </location>
</feature>
<keyword evidence="1" id="KW-1133">Transmembrane helix</keyword>
<dbReference type="RefSeq" id="WP_306162405.1">
    <property type="nucleotide sequence ID" value="NZ_CP132315.1"/>
</dbReference>
<name>A0ABY9KC02_9HYPH</name>
<organism evidence="3 4">
    <name type="scientific">Shinella oryzae</name>
    <dbReference type="NCBI Taxonomy" id="2871820"/>
    <lineage>
        <taxon>Bacteria</taxon>
        <taxon>Pseudomonadati</taxon>
        <taxon>Pseudomonadota</taxon>
        <taxon>Alphaproteobacteria</taxon>
        <taxon>Hyphomicrobiales</taxon>
        <taxon>Rhizobiaceae</taxon>
        <taxon>Shinella</taxon>
    </lineage>
</organism>
<evidence type="ECO:0000259" key="2">
    <source>
        <dbReference type="Pfam" id="PF20967"/>
    </source>
</evidence>
<evidence type="ECO:0000256" key="1">
    <source>
        <dbReference type="SAM" id="Phobius"/>
    </source>
</evidence>
<dbReference type="Pfam" id="PF20967">
    <property type="entry name" value="MASE7"/>
    <property type="match status" value="1"/>
</dbReference>